<dbReference type="EMBL" id="MHLP01000019">
    <property type="protein sequence ID" value="OGZ12768.1"/>
    <property type="molecule type" value="Genomic_DNA"/>
</dbReference>
<dbReference type="Proteomes" id="UP000178534">
    <property type="component" value="Unassembled WGS sequence"/>
</dbReference>
<accession>A0A1G2DIY5</accession>
<gene>
    <name evidence="1" type="ORF">A2942_04805</name>
</gene>
<evidence type="ECO:0000313" key="2">
    <source>
        <dbReference type="Proteomes" id="UP000178534"/>
    </source>
</evidence>
<organism evidence="1 2">
    <name type="scientific">Candidatus Lloydbacteria bacterium RIFCSPLOWO2_01_FULL_50_20</name>
    <dbReference type="NCBI Taxonomy" id="1798665"/>
    <lineage>
        <taxon>Bacteria</taxon>
        <taxon>Candidatus Lloydiibacteriota</taxon>
    </lineage>
</organism>
<dbReference type="AlphaFoldDB" id="A0A1G2DIY5"/>
<comment type="caution">
    <text evidence="1">The sequence shown here is derived from an EMBL/GenBank/DDBJ whole genome shotgun (WGS) entry which is preliminary data.</text>
</comment>
<protein>
    <submittedName>
        <fullName evidence="1">Uncharacterized protein</fullName>
    </submittedName>
</protein>
<sequence length="64" mass="7108">MGSAKTPRMESLEDLYVLLEVSPFASSEVLRAAHKALCDELCLKGRLLARAVNAFCEFRDSYQG</sequence>
<name>A0A1G2DIY5_9BACT</name>
<evidence type="ECO:0000313" key="1">
    <source>
        <dbReference type="EMBL" id="OGZ12768.1"/>
    </source>
</evidence>
<proteinExistence type="predicted"/>
<reference evidence="1 2" key="1">
    <citation type="journal article" date="2016" name="Nat. Commun.">
        <title>Thousands of microbial genomes shed light on interconnected biogeochemical processes in an aquifer system.</title>
        <authorList>
            <person name="Anantharaman K."/>
            <person name="Brown C.T."/>
            <person name="Hug L.A."/>
            <person name="Sharon I."/>
            <person name="Castelle C.J."/>
            <person name="Probst A.J."/>
            <person name="Thomas B.C."/>
            <person name="Singh A."/>
            <person name="Wilkins M.J."/>
            <person name="Karaoz U."/>
            <person name="Brodie E.L."/>
            <person name="Williams K.H."/>
            <person name="Hubbard S.S."/>
            <person name="Banfield J.F."/>
        </authorList>
    </citation>
    <scope>NUCLEOTIDE SEQUENCE [LARGE SCALE GENOMIC DNA]</scope>
</reference>